<dbReference type="GO" id="GO:0006508">
    <property type="term" value="P:proteolysis"/>
    <property type="evidence" value="ECO:0007669"/>
    <property type="project" value="UniProtKB-KW"/>
</dbReference>
<dbReference type="NCBIfam" id="TIGR00072">
    <property type="entry name" value="hydrog_prot"/>
    <property type="match status" value="1"/>
</dbReference>
<keyword evidence="2" id="KW-1185">Reference proteome</keyword>
<dbReference type="InterPro" id="IPR004420">
    <property type="entry name" value="Pept_A31_hyd_mat_HycI"/>
</dbReference>
<name>A0ABS4JTN6_9FIRM</name>
<sequence>MPDYEEAPLSLAVRKALRGRVVVVGIGNPGRGDDGAGPRVARLLARQLRPEAPEGPCDRIVAAIAAETTPEAEAGRIAALGPDCVLLVDAVDFGAPPGSSRLFGEEDLTARLGWFAHRPPLALLMRYLQERTGARVVLLGIQPRDVGWSARMTPPVRAASSAVVRRLCRWSEGGASRA</sequence>
<dbReference type="SUPFAM" id="SSF53163">
    <property type="entry name" value="HybD-like"/>
    <property type="match status" value="1"/>
</dbReference>
<evidence type="ECO:0000313" key="2">
    <source>
        <dbReference type="Proteomes" id="UP001519289"/>
    </source>
</evidence>
<dbReference type="InterPro" id="IPR023430">
    <property type="entry name" value="Pept_HybD-like_dom_sf"/>
</dbReference>
<reference evidence="1 2" key="1">
    <citation type="submission" date="2021-03" db="EMBL/GenBank/DDBJ databases">
        <title>Genomic Encyclopedia of Type Strains, Phase IV (KMG-IV): sequencing the most valuable type-strain genomes for metagenomic binning, comparative biology and taxonomic classification.</title>
        <authorList>
            <person name="Goeker M."/>
        </authorList>
    </citation>
    <scope>NUCLEOTIDE SEQUENCE [LARGE SCALE GENOMIC DNA]</scope>
    <source>
        <strain evidence="1 2">DSM 27138</strain>
    </source>
</reference>
<accession>A0ABS4JTN6</accession>
<evidence type="ECO:0000313" key="1">
    <source>
        <dbReference type="EMBL" id="MBP2018897.1"/>
    </source>
</evidence>
<dbReference type="GO" id="GO:0008233">
    <property type="term" value="F:peptidase activity"/>
    <property type="evidence" value="ECO:0007669"/>
    <property type="project" value="UniProtKB-KW"/>
</dbReference>
<dbReference type="Proteomes" id="UP001519289">
    <property type="component" value="Unassembled WGS sequence"/>
</dbReference>
<gene>
    <name evidence="1" type="ORF">J2Z79_002312</name>
</gene>
<dbReference type="InterPro" id="IPR000671">
    <property type="entry name" value="Peptidase_A31"/>
</dbReference>
<dbReference type="PANTHER" id="PTHR30302">
    <property type="entry name" value="HYDROGENASE 1 MATURATION PROTEASE"/>
    <property type="match status" value="1"/>
</dbReference>
<dbReference type="RefSeq" id="WP_209467021.1">
    <property type="nucleotide sequence ID" value="NZ_JAGGLG010000019.1"/>
</dbReference>
<proteinExistence type="predicted"/>
<comment type="caution">
    <text evidence="1">The sequence shown here is derived from an EMBL/GenBank/DDBJ whole genome shotgun (WGS) entry which is preliminary data.</text>
</comment>
<keyword evidence="1" id="KW-0378">Hydrolase</keyword>
<dbReference type="PRINTS" id="PR00446">
    <property type="entry name" value="HYDRGNUPTAKE"/>
</dbReference>
<dbReference type="EMBL" id="JAGGLG010000019">
    <property type="protein sequence ID" value="MBP2018897.1"/>
    <property type="molecule type" value="Genomic_DNA"/>
</dbReference>
<dbReference type="Gene3D" id="3.40.50.1450">
    <property type="entry name" value="HybD-like"/>
    <property type="match status" value="1"/>
</dbReference>
<dbReference type="PANTHER" id="PTHR30302:SF4">
    <property type="entry name" value="HYDROGENASE 3 MATURATION PROTEASE"/>
    <property type="match status" value="1"/>
</dbReference>
<organism evidence="1 2">
    <name type="scientific">Symbiobacterium terraclitae</name>
    <dbReference type="NCBI Taxonomy" id="557451"/>
    <lineage>
        <taxon>Bacteria</taxon>
        <taxon>Bacillati</taxon>
        <taxon>Bacillota</taxon>
        <taxon>Clostridia</taxon>
        <taxon>Eubacteriales</taxon>
        <taxon>Symbiobacteriaceae</taxon>
        <taxon>Symbiobacterium</taxon>
    </lineage>
</organism>
<protein>
    <submittedName>
        <fullName evidence="1">Hydrogenase maturation protease</fullName>
    </submittedName>
</protein>
<keyword evidence="1" id="KW-0645">Protease</keyword>
<dbReference type="Pfam" id="PF01750">
    <property type="entry name" value="HycI"/>
    <property type="match status" value="1"/>
</dbReference>
<dbReference type="CDD" id="cd06067">
    <property type="entry name" value="H2MP_MemB-H2evol"/>
    <property type="match status" value="1"/>
</dbReference>